<sequence length="247" mass="26058">MPCLVGSRVQAAGVRARGWQVDKGPRRPWRESAWEKPAALAKGDGGHFGTPASFIPTTVAPKTRRIVHRDLRSARTGPTIRANAHRCPSKRASRSLHLCLCLCLSHTRARTHTSPLLFLCSLLAGLSSTQGLSLTALGTQARSSLAGAWRSASGVPDSSARLLQLLLSLPADPGAERQTGALGTGCLASARKPVAARFGLVQPAGAPRHISPRPPSYYVTTASLRPPAPQEDRGETRGESRGGCGQS</sequence>
<reference evidence="3" key="1">
    <citation type="submission" date="2012-07" db="EMBL/GenBank/DDBJ databases">
        <title>Genome of the Chinese tree shrew, a rising model animal genetically related to primates.</title>
        <authorList>
            <person name="Zhang G."/>
            <person name="Fan Y."/>
            <person name="Yao Y."/>
            <person name="Huang Z."/>
        </authorList>
    </citation>
    <scope>NUCLEOTIDE SEQUENCE [LARGE SCALE GENOMIC DNA]</scope>
</reference>
<feature type="region of interest" description="Disordered" evidence="1">
    <location>
        <begin position="204"/>
        <end position="247"/>
    </location>
</feature>
<protein>
    <submittedName>
        <fullName evidence="2">Uncharacterized protein</fullName>
    </submittedName>
</protein>
<dbReference type="AlphaFoldDB" id="L9KZH0"/>
<proteinExistence type="predicted"/>
<keyword evidence="3" id="KW-1185">Reference proteome</keyword>
<evidence type="ECO:0000313" key="2">
    <source>
        <dbReference type="EMBL" id="ELW68365.1"/>
    </source>
</evidence>
<evidence type="ECO:0000313" key="3">
    <source>
        <dbReference type="Proteomes" id="UP000011518"/>
    </source>
</evidence>
<organism evidence="2 3">
    <name type="scientific">Tupaia chinensis</name>
    <name type="common">Chinese tree shrew</name>
    <name type="synonym">Tupaia belangeri chinensis</name>
    <dbReference type="NCBI Taxonomy" id="246437"/>
    <lineage>
        <taxon>Eukaryota</taxon>
        <taxon>Metazoa</taxon>
        <taxon>Chordata</taxon>
        <taxon>Craniata</taxon>
        <taxon>Vertebrata</taxon>
        <taxon>Euteleostomi</taxon>
        <taxon>Mammalia</taxon>
        <taxon>Eutheria</taxon>
        <taxon>Euarchontoglires</taxon>
        <taxon>Scandentia</taxon>
        <taxon>Tupaiidae</taxon>
        <taxon>Tupaia</taxon>
    </lineage>
</organism>
<dbReference type="InParanoid" id="L9KZH0"/>
<evidence type="ECO:0000256" key="1">
    <source>
        <dbReference type="SAM" id="MobiDB-lite"/>
    </source>
</evidence>
<reference evidence="3" key="2">
    <citation type="journal article" date="2013" name="Nat. Commun.">
        <title>Genome of the Chinese tree shrew.</title>
        <authorList>
            <person name="Fan Y."/>
            <person name="Huang Z.Y."/>
            <person name="Cao C.C."/>
            <person name="Chen C.S."/>
            <person name="Chen Y.X."/>
            <person name="Fan D.D."/>
            <person name="He J."/>
            <person name="Hou H.L."/>
            <person name="Hu L."/>
            <person name="Hu X.T."/>
            <person name="Jiang X.T."/>
            <person name="Lai R."/>
            <person name="Lang Y.S."/>
            <person name="Liang B."/>
            <person name="Liao S.G."/>
            <person name="Mu D."/>
            <person name="Ma Y.Y."/>
            <person name="Niu Y.Y."/>
            <person name="Sun X.Q."/>
            <person name="Xia J.Q."/>
            <person name="Xiao J."/>
            <person name="Xiong Z.Q."/>
            <person name="Xu L."/>
            <person name="Yang L."/>
            <person name="Zhang Y."/>
            <person name="Zhao W."/>
            <person name="Zhao X.D."/>
            <person name="Zheng Y.T."/>
            <person name="Zhou J.M."/>
            <person name="Zhu Y.B."/>
            <person name="Zhang G.J."/>
            <person name="Wang J."/>
            <person name="Yao Y.G."/>
        </authorList>
    </citation>
    <scope>NUCLEOTIDE SEQUENCE [LARGE SCALE GENOMIC DNA]</scope>
</reference>
<gene>
    <name evidence="2" type="ORF">TREES_T100007483</name>
</gene>
<accession>L9KZH0</accession>
<dbReference type="Proteomes" id="UP000011518">
    <property type="component" value="Unassembled WGS sequence"/>
</dbReference>
<name>L9KZH0_TUPCH</name>
<feature type="compositionally biased region" description="Basic and acidic residues" evidence="1">
    <location>
        <begin position="230"/>
        <end position="240"/>
    </location>
</feature>
<dbReference type="EMBL" id="KB320577">
    <property type="protein sequence ID" value="ELW68365.1"/>
    <property type="molecule type" value="Genomic_DNA"/>
</dbReference>